<evidence type="ECO:0000256" key="1">
    <source>
        <dbReference type="SAM" id="MobiDB-lite"/>
    </source>
</evidence>
<dbReference type="Proteomes" id="UP000188613">
    <property type="component" value="Unassembled WGS sequence"/>
</dbReference>
<evidence type="ECO:0000313" key="4">
    <source>
        <dbReference type="Proteomes" id="UP000188613"/>
    </source>
</evidence>
<accession>A0A1V2ACJ0</accession>
<dbReference type="InterPro" id="IPR011741">
    <property type="entry name" value="Phg_2220_C"/>
</dbReference>
<proteinExistence type="predicted"/>
<dbReference type="RefSeq" id="WP_076763222.1">
    <property type="nucleotide sequence ID" value="NZ_MSFI01000001.1"/>
</dbReference>
<keyword evidence="4" id="KW-1185">Reference proteome</keyword>
<feature type="domain" description="Phage conserved hypothetical protein C-terminal" evidence="2">
    <location>
        <begin position="161"/>
        <end position="233"/>
    </location>
</feature>
<dbReference type="AlphaFoldDB" id="A0A1V2ACJ0"/>
<sequence length="294" mass="34865">MSVYRKRKDRENPYVQLHKGFIYDKTLSFKAKGILVYLLSRPDDWQVYESEIIKHSRDGKDSVRNGIKELIEQGYISRSNHRTDNGKFAGYIYDVYEEKQEVLPEREIRSGLTAPAEPSSEKPFSDNPPLLKNKETNQYNELKNDRTNNGAGPSHIPFEEIIAYLNTIAEKDYKANTKHTKQLITERYEEGFTLEDFKKVIRIKTAEWLDHEQFKHYLRPKTLFGENFEMYLQQEKPIKKMDYQKQGRIRKEKLPQWFIDGKDGKEEQGLIADDEEFQRKKAELEAKLRKETRC</sequence>
<dbReference type="EMBL" id="MSFI01000001">
    <property type="protein sequence ID" value="OMP68699.1"/>
    <property type="molecule type" value="Genomic_DNA"/>
</dbReference>
<name>A0A1V2ACJ0_9BACI</name>
<gene>
    <name evidence="3" type="ORF">BTO28_01230</name>
</gene>
<dbReference type="Pfam" id="PF09524">
    <property type="entry name" value="Phg_2220_C"/>
    <property type="match status" value="1"/>
</dbReference>
<organism evidence="3 4">
    <name type="scientific">Domibacillus epiphyticus</name>
    <dbReference type="NCBI Taxonomy" id="1714355"/>
    <lineage>
        <taxon>Bacteria</taxon>
        <taxon>Bacillati</taxon>
        <taxon>Bacillota</taxon>
        <taxon>Bacilli</taxon>
        <taxon>Bacillales</taxon>
        <taxon>Bacillaceae</taxon>
        <taxon>Domibacillus</taxon>
    </lineage>
</organism>
<dbReference type="STRING" id="1714355.BTO28_01230"/>
<comment type="caution">
    <text evidence="3">The sequence shown here is derived from an EMBL/GenBank/DDBJ whole genome shotgun (WGS) entry which is preliminary data.</text>
</comment>
<dbReference type="NCBIfam" id="TIGR02220">
    <property type="entry name" value="phg_TIGR02220"/>
    <property type="match status" value="1"/>
</dbReference>
<reference evidence="3 4" key="1">
    <citation type="submission" date="2016-12" db="EMBL/GenBank/DDBJ databases">
        <title>Domibacillus sp. SAB 38T whole genome sequencing.</title>
        <authorList>
            <person name="Verma A."/>
            <person name="Ojha A.K."/>
            <person name="Krishnamurthi S."/>
        </authorList>
    </citation>
    <scope>NUCLEOTIDE SEQUENCE [LARGE SCALE GENOMIC DNA]</scope>
    <source>
        <strain evidence="3 4">SAB 38</strain>
    </source>
</reference>
<feature type="region of interest" description="Disordered" evidence="1">
    <location>
        <begin position="111"/>
        <end position="132"/>
    </location>
</feature>
<dbReference type="OrthoDB" id="3199595at2"/>
<evidence type="ECO:0000259" key="2">
    <source>
        <dbReference type="Pfam" id="PF09524"/>
    </source>
</evidence>
<evidence type="ECO:0000313" key="3">
    <source>
        <dbReference type="EMBL" id="OMP68699.1"/>
    </source>
</evidence>
<protein>
    <recommendedName>
        <fullName evidence="2">Phage conserved hypothetical protein C-terminal domain-containing protein</fullName>
    </recommendedName>
</protein>